<dbReference type="PANTHER" id="PTHR46847:SF1">
    <property type="entry name" value="D-ALLOSE-BINDING PERIPLASMIC PROTEIN-RELATED"/>
    <property type="match status" value="1"/>
</dbReference>
<protein>
    <submittedName>
        <fullName evidence="6">Xylitol-binding protein</fullName>
    </submittedName>
</protein>
<comment type="caution">
    <text evidence="6">The sequence shown here is derived from an EMBL/GenBank/DDBJ whole genome shotgun (WGS) entry which is preliminary data.</text>
</comment>
<dbReference type="InterPro" id="IPR025997">
    <property type="entry name" value="SBP_2_dom"/>
</dbReference>
<organism evidence="6 7">
    <name type="scientific">Clostridium fungisolvens</name>
    <dbReference type="NCBI Taxonomy" id="1604897"/>
    <lineage>
        <taxon>Bacteria</taxon>
        <taxon>Bacillati</taxon>
        <taxon>Bacillota</taxon>
        <taxon>Clostridia</taxon>
        <taxon>Eubacteriales</taxon>
        <taxon>Clostridiaceae</taxon>
        <taxon>Clostridium</taxon>
    </lineage>
</organism>
<evidence type="ECO:0000256" key="1">
    <source>
        <dbReference type="ARBA" id="ARBA00004196"/>
    </source>
</evidence>
<gene>
    <name evidence="6" type="ORF">bsdtw1_02286</name>
</gene>
<dbReference type="CDD" id="cd06308">
    <property type="entry name" value="PBP1_sensor_kinase-like"/>
    <property type="match status" value="1"/>
</dbReference>
<keyword evidence="3" id="KW-0732">Signal</keyword>
<evidence type="ECO:0000256" key="4">
    <source>
        <dbReference type="SAM" id="Phobius"/>
    </source>
</evidence>
<dbReference type="RefSeq" id="WP_244638151.1">
    <property type="nucleotide sequence ID" value="NZ_BLZR01000001.1"/>
</dbReference>
<accession>A0A6V8SG84</accession>
<dbReference type="InterPro" id="IPR028082">
    <property type="entry name" value="Peripla_BP_I"/>
</dbReference>
<dbReference type="GO" id="GO:0030313">
    <property type="term" value="C:cell envelope"/>
    <property type="evidence" value="ECO:0007669"/>
    <property type="project" value="UniProtKB-SubCell"/>
</dbReference>
<dbReference type="Proteomes" id="UP000580568">
    <property type="component" value="Unassembled WGS sequence"/>
</dbReference>
<dbReference type="EMBL" id="BLZR01000001">
    <property type="protein sequence ID" value="GFP76187.1"/>
    <property type="molecule type" value="Genomic_DNA"/>
</dbReference>
<dbReference type="SUPFAM" id="SSF53822">
    <property type="entry name" value="Periplasmic binding protein-like I"/>
    <property type="match status" value="1"/>
</dbReference>
<dbReference type="PANTHER" id="PTHR46847">
    <property type="entry name" value="D-ALLOSE-BINDING PERIPLASMIC PROTEIN-RELATED"/>
    <property type="match status" value="1"/>
</dbReference>
<evidence type="ECO:0000313" key="6">
    <source>
        <dbReference type="EMBL" id="GFP76187.1"/>
    </source>
</evidence>
<evidence type="ECO:0000256" key="3">
    <source>
        <dbReference type="ARBA" id="ARBA00022729"/>
    </source>
</evidence>
<comment type="similarity">
    <text evidence="2">Belongs to the bacterial solute-binding protein 2 family.</text>
</comment>
<dbReference type="Pfam" id="PF13407">
    <property type="entry name" value="Peripla_BP_4"/>
    <property type="match status" value="1"/>
</dbReference>
<dbReference type="GO" id="GO:0030246">
    <property type="term" value="F:carbohydrate binding"/>
    <property type="evidence" value="ECO:0007669"/>
    <property type="project" value="UniProtKB-ARBA"/>
</dbReference>
<keyword evidence="4" id="KW-0472">Membrane</keyword>
<dbReference type="AlphaFoldDB" id="A0A6V8SG84"/>
<sequence>MDRKIVIPKKIIMVLIFIIILCFVSVLVGRTKKSEGVEFVIGMSQANLTEPWRISMNEEIINEAKKYSNLKIIYKDAGGDSERQKKDIQELSDYGVDLLIVAIDDSKKLTPLVSETYKRIPVIVLDRPVEGANYTLYIGPDNESIGIQAGKLVADLIGNKQGKVIEVQGMLNSPPVVERSKGFKEVLKDHKNIEISRTVIGEWQRDETEDKVSEILAEEKDIDVIFAHNDYMALGAYRAAYKLGLKNIKVIGVDGLLGANGGLDLVDKGILQGTFTCETGGKDAVKYAIEILNKKQNIPKEIILGSDKITKENLDKYLSKMEFLN</sequence>
<keyword evidence="4" id="KW-0812">Transmembrane</keyword>
<keyword evidence="7" id="KW-1185">Reference proteome</keyword>
<reference evidence="6 7" key="1">
    <citation type="submission" date="2020-07" db="EMBL/GenBank/DDBJ databases">
        <title>A new beta-1,3-glucan-decomposing anaerobic bacterium isolated from anoxic soil subjected to biological soil disinfestation.</title>
        <authorList>
            <person name="Ueki A."/>
            <person name="Tonouchi A."/>
        </authorList>
    </citation>
    <scope>NUCLEOTIDE SEQUENCE [LARGE SCALE GENOMIC DNA]</scope>
    <source>
        <strain evidence="6 7">TW1</strain>
    </source>
</reference>
<evidence type="ECO:0000259" key="5">
    <source>
        <dbReference type="Pfam" id="PF13407"/>
    </source>
</evidence>
<evidence type="ECO:0000256" key="2">
    <source>
        <dbReference type="ARBA" id="ARBA00007639"/>
    </source>
</evidence>
<keyword evidence="4" id="KW-1133">Transmembrane helix</keyword>
<comment type="subcellular location">
    <subcellularLocation>
        <location evidence="1">Cell envelope</location>
    </subcellularLocation>
</comment>
<name>A0A6V8SG84_9CLOT</name>
<evidence type="ECO:0000313" key="7">
    <source>
        <dbReference type="Proteomes" id="UP000580568"/>
    </source>
</evidence>
<proteinExistence type="inferred from homology"/>
<dbReference type="Gene3D" id="3.40.50.2300">
    <property type="match status" value="2"/>
</dbReference>
<feature type="transmembrane region" description="Helical" evidence="4">
    <location>
        <begin position="12"/>
        <end position="29"/>
    </location>
</feature>
<feature type="domain" description="Periplasmic binding protein" evidence="5">
    <location>
        <begin position="41"/>
        <end position="295"/>
    </location>
</feature>